<dbReference type="Proteomes" id="UP000077154">
    <property type="component" value="Unassembled WGS sequence"/>
</dbReference>
<dbReference type="OrthoDB" id="2788868at2759"/>
<name>A0A176ZZG8_9PEZI</name>
<evidence type="ECO:0000313" key="1">
    <source>
        <dbReference type="EMBL" id="OAF54223.1"/>
    </source>
</evidence>
<dbReference type="GeneID" id="36292543"/>
<protein>
    <submittedName>
        <fullName evidence="1">Uncharacterized protein</fullName>
    </submittedName>
</protein>
<proteinExistence type="predicted"/>
<dbReference type="AlphaFoldDB" id="A0A176ZZG8"/>
<gene>
    <name evidence="1" type="ORF">VC83_09512</name>
</gene>
<dbReference type="RefSeq" id="XP_024319530.1">
    <property type="nucleotide sequence ID" value="XM_024472926.1"/>
</dbReference>
<reference evidence="1" key="1">
    <citation type="submission" date="2016-03" db="EMBL/GenBank/DDBJ databases">
        <title>Updated assembly of Pseudogymnoascus destructans, the fungus causing white-nose syndrome of bats.</title>
        <authorList>
            <person name="Palmer J.M."/>
            <person name="Drees K.P."/>
            <person name="Foster J.T."/>
            <person name="Lindner D.L."/>
        </authorList>
    </citation>
    <scope>NUCLEOTIDE SEQUENCE [LARGE SCALE GENOMIC DNA]</scope>
    <source>
        <strain evidence="1">20631-21</strain>
    </source>
</reference>
<sequence>MCSRLLAKEENQGVYPSQERMREALAAAMKLYAQPQASLGGGVDYISIEAWKSRHSFLLYRRLTIELTIRVGELDTASEILSVALRLDGFGRSSGASLQFVPGICHVLPLLAKGGKESNPFCIEKQDADTLVMDIIGAVELRATKGRQWSCPGRLESHRSDR</sequence>
<accession>A0A176ZZG8</accession>
<organism evidence="1">
    <name type="scientific">Pseudogymnoascus destructans</name>
    <dbReference type="NCBI Taxonomy" id="655981"/>
    <lineage>
        <taxon>Eukaryota</taxon>
        <taxon>Fungi</taxon>
        <taxon>Dikarya</taxon>
        <taxon>Ascomycota</taxon>
        <taxon>Pezizomycotina</taxon>
        <taxon>Leotiomycetes</taxon>
        <taxon>Thelebolales</taxon>
        <taxon>Thelebolaceae</taxon>
        <taxon>Pseudogymnoascus</taxon>
    </lineage>
</organism>
<dbReference type="EMBL" id="KV441440">
    <property type="protein sequence ID" value="OAF54223.1"/>
    <property type="molecule type" value="Genomic_DNA"/>
</dbReference>